<dbReference type="PANTHER" id="PTHR46910">
    <property type="entry name" value="TRANSCRIPTION FACTOR PDR1"/>
    <property type="match status" value="1"/>
</dbReference>
<sequence>MSVFAFRFGLEKCSSILAEAVSLAQSLRLHLDFILQGKESGISTIQVKRATWFLFVIDKRYALRWQTFPLLPELDYDLPRSEKRRHTSRSSQSDTGTNGYEEDWLCYQCSYAQICVRITKGSFLSATCSNSASKEKVRRDMVREESQPLSDEMQNATINNLLADLQDWFKSVQFITHSRADAEGEASIQECQMLLKISAAYQYYEALLSVLSPLVMNKSRARYHDQSNQKDQTATEMLMQTVRSVLEMGTHLSQITYDRTLLHVPTMALCLLAIEKADGNSELDAKKRDGRVLIAMAYGLFGRLAETLPHHKFFEHVADLVSMVDRV</sequence>
<dbReference type="InParanoid" id="W3WQE6"/>
<name>W3WQE6_PESFW</name>
<gene>
    <name evidence="6" type="ORF">PFICI_12306</name>
</gene>
<evidence type="ECO:0000259" key="5">
    <source>
        <dbReference type="Pfam" id="PF04082"/>
    </source>
</evidence>
<keyword evidence="3" id="KW-0238">DNA-binding</keyword>
<dbReference type="STRING" id="1229662.W3WQE6"/>
<dbReference type="GO" id="GO:0003677">
    <property type="term" value="F:DNA binding"/>
    <property type="evidence" value="ECO:0007669"/>
    <property type="project" value="UniProtKB-KW"/>
</dbReference>
<dbReference type="GO" id="GO:0008270">
    <property type="term" value="F:zinc ion binding"/>
    <property type="evidence" value="ECO:0007669"/>
    <property type="project" value="InterPro"/>
</dbReference>
<dbReference type="HOGENOM" id="CLU_811687_0_0_1"/>
<keyword evidence="4" id="KW-0539">Nucleus</keyword>
<evidence type="ECO:0000256" key="4">
    <source>
        <dbReference type="ARBA" id="ARBA00023242"/>
    </source>
</evidence>
<accession>W3WQE6</accession>
<protein>
    <recommendedName>
        <fullName evidence="5">Xylanolytic transcriptional activator regulatory domain-containing protein</fullName>
    </recommendedName>
</protein>
<keyword evidence="7" id="KW-1185">Reference proteome</keyword>
<proteinExistence type="predicted"/>
<comment type="subcellular location">
    <subcellularLocation>
        <location evidence="1">Nucleus</location>
    </subcellularLocation>
</comment>
<feature type="domain" description="Xylanolytic transcriptional activator regulatory" evidence="5">
    <location>
        <begin position="11"/>
        <end position="168"/>
    </location>
</feature>
<dbReference type="RefSeq" id="XP_007839078.1">
    <property type="nucleotide sequence ID" value="XM_007840887.1"/>
</dbReference>
<dbReference type="GO" id="GO:0005634">
    <property type="term" value="C:nucleus"/>
    <property type="evidence" value="ECO:0007669"/>
    <property type="project" value="UniProtKB-SubCell"/>
</dbReference>
<dbReference type="GO" id="GO:0006351">
    <property type="term" value="P:DNA-templated transcription"/>
    <property type="evidence" value="ECO:0007669"/>
    <property type="project" value="InterPro"/>
</dbReference>
<evidence type="ECO:0000256" key="2">
    <source>
        <dbReference type="ARBA" id="ARBA00022723"/>
    </source>
</evidence>
<keyword evidence="2" id="KW-0479">Metal-binding</keyword>
<dbReference type="OrthoDB" id="4740471at2759"/>
<dbReference type="CDD" id="cd12148">
    <property type="entry name" value="fungal_TF_MHR"/>
    <property type="match status" value="1"/>
</dbReference>
<dbReference type="KEGG" id="pfy:PFICI_12306"/>
<dbReference type="InterPro" id="IPR050987">
    <property type="entry name" value="AtrR-like"/>
</dbReference>
<evidence type="ECO:0000313" key="6">
    <source>
        <dbReference type="EMBL" id="ETS75362.1"/>
    </source>
</evidence>
<dbReference type="EMBL" id="KI912118">
    <property type="protein sequence ID" value="ETS75362.1"/>
    <property type="molecule type" value="Genomic_DNA"/>
</dbReference>
<dbReference type="Pfam" id="PF04082">
    <property type="entry name" value="Fungal_trans"/>
    <property type="match status" value="1"/>
</dbReference>
<dbReference type="InterPro" id="IPR007219">
    <property type="entry name" value="XnlR_reg_dom"/>
</dbReference>
<evidence type="ECO:0000256" key="1">
    <source>
        <dbReference type="ARBA" id="ARBA00004123"/>
    </source>
</evidence>
<dbReference type="AlphaFoldDB" id="W3WQE6"/>
<dbReference type="GeneID" id="19277319"/>
<dbReference type="PANTHER" id="PTHR46910:SF3">
    <property type="entry name" value="HALOTOLERANCE PROTEIN 9-RELATED"/>
    <property type="match status" value="1"/>
</dbReference>
<dbReference type="OMA" id="CCTTATI"/>
<dbReference type="Proteomes" id="UP000030651">
    <property type="component" value="Unassembled WGS sequence"/>
</dbReference>
<dbReference type="GO" id="GO:0003700">
    <property type="term" value="F:DNA-binding transcription factor activity"/>
    <property type="evidence" value="ECO:0007669"/>
    <property type="project" value="InterPro"/>
</dbReference>
<dbReference type="eggNOG" id="ENOG502TKVG">
    <property type="taxonomic scope" value="Eukaryota"/>
</dbReference>
<evidence type="ECO:0000313" key="7">
    <source>
        <dbReference type="Proteomes" id="UP000030651"/>
    </source>
</evidence>
<evidence type="ECO:0000256" key="3">
    <source>
        <dbReference type="ARBA" id="ARBA00023125"/>
    </source>
</evidence>
<organism evidence="6 7">
    <name type="scientific">Pestalotiopsis fici (strain W106-1 / CGMCC3.15140)</name>
    <dbReference type="NCBI Taxonomy" id="1229662"/>
    <lineage>
        <taxon>Eukaryota</taxon>
        <taxon>Fungi</taxon>
        <taxon>Dikarya</taxon>
        <taxon>Ascomycota</taxon>
        <taxon>Pezizomycotina</taxon>
        <taxon>Sordariomycetes</taxon>
        <taxon>Xylariomycetidae</taxon>
        <taxon>Amphisphaeriales</taxon>
        <taxon>Sporocadaceae</taxon>
        <taxon>Pestalotiopsis</taxon>
    </lineage>
</organism>
<reference evidence="7" key="1">
    <citation type="journal article" date="2015" name="BMC Genomics">
        <title>Genomic and transcriptomic analysis of the endophytic fungus Pestalotiopsis fici reveals its lifestyle and high potential for synthesis of natural products.</title>
        <authorList>
            <person name="Wang X."/>
            <person name="Zhang X."/>
            <person name="Liu L."/>
            <person name="Xiang M."/>
            <person name="Wang W."/>
            <person name="Sun X."/>
            <person name="Che Y."/>
            <person name="Guo L."/>
            <person name="Liu G."/>
            <person name="Guo L."/>
            <person name="Wang C."/>
            <person name="Yin W.B."/>
            <person name="Stadler M."/>
            <person name="Zhang X."/>
            <person name="Liu X."/>
        </authorList>
    </citation>
    <scope>NUCLEOTIDE SEQUENCE [LARGE SCALE GENOMIC DNA]</scope>
    <source>
        <strain evidence="7">W106-1 / CGMCC3.15140</strain>
    </source>
</reference>